<evidence type="ECO:0000256" key="7">
    <source>
        <dbReference type="ARBA" id="ARBA00022958"/>
    </source>
</evidence>
<dbReference type="InterPro" id="IPR005821">
    <property type="entry name" value="Ion_trans_dom"/>
</dbReference>
<keyword evidence="10 13" id="KW-0472">Membrane</keyword>
<keyword evidence="9" id="KW-0406">Ion transport</keyword>
<dbReference type="EMBL" id="CP111020">
    <property type="protein sequence ID" value="WAR15478.1"/>
    <property type="molecule type" value="Genomic_DNA"/>
</dbReference>
<keyword evidence="17" id="KW-1185">Reference proteome</keyword>
<dbReference type="InterPro" id="IPR003974">
    <property type="entry name" value="K_chnl_volt-dep_Kv3"/>
</dbReference>
<feature type="compositionally biased region" description="Polar residues" evidence="12">
    <location>
        <begin position="442"/>
        <end position="460"/>
    </location>
</feature>
<feature type="transmembrane region" description="Helical" evidence="13">
    <location>
        <begin position="269"/>
        <end position="288"/>
    </location>
</feature>
<feature type="transmembrane region" description="Helical" evidence="13">
    <location>
        <begin position="340"/>
        <end position="360"/>
    </location>
</feature>
<keyword evidence="3" id="KW-0633">Potassium transport</keyword>
<dbReference type="InterPro" id="IPR027359">
    <property type="entry name" value="Volt_channel_dom_sf"/>
</dbReference>
<feature type="domain" description="Ion transport" evidence="14">
    <location>
        <begin position="233"/>
        <end position="426"/>
    </location>
</feature>
<keyword evidence="7" id="KW-0630">Potassium</keyword>
<feature type="domain" description="Potassium channel tetramerisation-type BTB" evidence="15">
    <location>
        <begin position="4"/>
        <end position="93"/>
    </location>
</feature>
<evidence type="ECO:0000313" key="17">
    <source>
        <dbReference type="Proteomes" id="UP001164746"/>
    </source>
</evidence>
<dbReference type="CDD" id="cd18317">
    <property type="entry name" value="BTB_POZ_Kv"/>
    <property type="match status" value="1"/>
</dbReference>
<dbReference type="Gene3D" id="3.30.710.10">
    <property type="entry name" value="Potassium Channel Kv1.1, Chain A"/>
    <property type="match status" value="1"/>
</dbReference>
<organism evidence="16 17">
    <name type="scientific">Mya arenaria</name>
    <name type="common">Soft-shell clam</name>
    <dbReference type="NCBI Taxonomy" id="6604"/>
    <lineage>
        <taxon>Eukaryota</taxon>
        <taxon>Metazoa</taxon>
        <taxon>Spiralia</taxon>
        <taxon>Lophotrochozoa</taxon>
        <taxon>Mollusca</taxon>
        <taxon>Bivalvia</taxon>
        <taxon>Autobranchia</taxon>
        <taxon>Heteroconchia</taxon>
        <taxon>Euheterodonta</taxon>
        <taxon>Imparidentia</taxon>
        <taxon>Neoheterodontei</taxon>
        <taxon>Myida</taxon>
        <taxon>Myoidea</taxon>
        <taxon>Myidae</taxon>
        <taxon>Mya</taxon>
    </lineage>
</organism>
<evidence type="ECO:0000256" key="9">
    <source>
        <dbReference type="ARBA" id="ARBA00023065"/>
    </source>
</evidence>
<dbReference type="Gene3D" id="1.10.287.70">
    <property type="match status" value="1"/>
</dbReference>
<dbReference type="PRINTS" id="PR01498">
    <property type="entry name" value="SHAWCHANNEL"/>
</dbReference>
<evidence type="ECO:0000256" key="6">
    <source>
        <dbReference type="ARBA" id="ARBA00022882"/>
    </source>
</evidence>
<evidence type="ECO:0000256" key="8">
    <source>
        <dbReference type="ARBA" id="ARBA00022989"/>
    </source>
</evidence>
<dbReference type="InterPro" id="IPR028325">
    <property type="entry name" value="VG_K_chnl"/>
</dbReference>
<evidence type="ECO:0000256" key="13">
    <source>
        <dbReference type="SAM" id="Phobius"/>
    </source>
</evidence>
<gene>
    <name evidence="16" type="ORF">MAR_005583</name>
</gene>
<feature type="compositionally biased region" description="Basic and acidic residues" evidence="12">
    <location>
        <begin position="461"/>
        <end position="487"/>
    </location>
</feature>
<accession>A0ABY7EZY2</accession>
<dbReference type="PRINTS" id="PR00169">
    <property type="entry name" value="KCHANNEL"/>
</dbReference>
<keyword evidence="11" id="KW-0407">Ion channel</keyword>
<dbReference type="PANTHER" id="PTHR11537:SF254">
    <property type="entry name" value="POTASSIUM VOLTAGE-GATED CHANNEL PROTEIN SHAB"/>
    <property type="match status" value="1"/>
</dbReference>
<feature type="transmembrane region" description="Helical" evidence="13">
    <location>
        <begin position="234"/>
        <end position="257"/>
    </location>
</feature>
<keyword evidence="5" id="KW-0631">Potassium channel</keyword>
<feature type="region of interest" description="Disordered" evidence="12">
    <location>
        <begin position="438"/>
        <end position="487"/>
    </location>
</feature>
<keyword evidence="2" id="KW-0813">Transport</keyword>
<evidence type="ECO:0000256" key="2">
    <source>
        <dbReference type="ARBA" id="ARBA00022448"/>
    </source>
</evidence>
<sequence length="487" mass="56395">MARVTANVSGVKFEFSGNIVEKYHEHTLMTMLGNMREKNQTTELIVDRPPDCFAAILAFYQTGELHIPTALCPSAFRRELEFWKISASYMPKCCAYRYHGHFEEMETHENFKIHSGKRKSFNNQPQLKEMTSSWNRLRNLVWNIVDYKVSTLPAKRRLTKCEYLEYLEEIGNRDVEKAREKLGVDECGGSSFFEESDNDISFDWDYDWTYYYWDYVENVNKSAQVTLPVVETRLYVFEILEMITVAFFTLDFIIRLVCCPSLRNFFRSFTNIIDFLALGGFYVYILIINLEKKHRYNYGLIKFLNYFQIFRTLRVIRIVSNIRATRVLVFSIRQNIKDMLMLVLMLTVAVSVTSHLIYFMEDPKTIGSIPNAWYWAVITLTTVGYGDITPVTALGKILASLMAISGVLLLAVTLPMFVNNFLTLYQYACLDEYIGSKESEEQSPGQDSSPVSNHALTKDTSIIHDSRPIKGDGMESFKMRLPGETEQ</sequence>
<dbReference type="SUPFAM" id="SSF81324">
    <property type="entry name" value="Voltage-gated potassium channels"/>
    <property type="match status" value="1"/>
</dbReference>
<dbReference type="InterPro" id="IPR003131">
    <property type="entry name" value="T1-type_BTB"/>
</dbReference>
<evidence type="ECO:0000256" key="3">
    <source>
        <dbReference type="ARBA" id="ARBA00022538"/>
    </source>
</evidence>
<evidence type="ECO:0000256" key="4">
    <source>
        <dbReference type="ARBA" id="ARBA00022692"/>
    </source>
</evidence>
<evidence type="ECO:0000256" key="5">
    <source>
        <dbReference type="ARBA" id="ARBA00022826"/>
    </source>
</evidence>
<evidence type="ECO:0000259" key="14">
    <source>
        <dbReference type="Pfam" id="PF00520"/>
    </source>
</evidence>
<evidence type="ECO:0000313" key="16">
    <source>
        <dbReference type="EMBL" id="WAR15478.1"/>
    </source>
</evidence>
<proteinExistence type="predicted"/>
<keyword evidence="6" id="KW-0851">Voltage-gated channel</keyword>
<evidence type="ECO:0000259" key="15">
    <source>
        <dbReference type="Pfam" id="PF02214"/>
    </source>
</evidence>
<protein>
    <submittedName>
        <fullName evidence="16">KCNAB-like protein</fullName>
    </submittedName>
</protein>
<dbReference type="Proteomes" id="UP001164746">
    <property type="component" value="Chromosome 9"/>
</dbReference>
<feature type="transmembrane region" description="Helical" evidence="13">
    <location>
        <begin position="397"/>
        <end position="418"/>
    </location>
</feature>
<dbReference type="PANTHER" id="PTHR11537">
    <property type="entry name" value="VOLTAGE-GATED POTASSIUM CHANNEL"/>
    <property type="match status" value="1"/>
</dbReference>
<evidence type="ECO:0000256" key="10">
    <source>
        <dbReference type="ARBA" id="ARBA00023136"/>
    </source>
</evidence>
<reference evidence="16" key="1">
    <citation type="submission" date="2022-11" db="EMBL/GenBank/DDBJ databases">
        <title>Centuries of genome instability and evolution in soft-shell clam transmissible cancer (bioRxiv).</title>
        <authorList>
            <person name="Hart S.F.M."/>
            <person name="Yonemitsu M.A."/>
            <person name="Giersch R.M."/>
            <person name="Beal B.F."/>
            <person name="Arriagada G."/>
            <person name="Davis B.W."/>
            <person name="Ostrander E.A."/>
            <person name="Goff S.P."/>
            <person name="Metzger M.J."/>
        </authorList>
    </citation>
    <scope>NUCLEOTIDE SEQUENCE</scope>
    <source>
        <strain evidence="16">MELC-2E11</strain>
        <tissue evidence="16">Siphon/mantle</tissue>
    </source>
</reference>
<dbReference type="Pfam" id="PF02214">
    <property type="entry name" value="BTB_2"/>
    <property type="match status" value="1"/>
</dbReference>
<evidence type="ECO:0000256" key="11">
    <source>
        <dbReference type="ARBA" id="ARBA00023303"/>
    </source>
</evidence>
<dbReference type="InterPro" id="IPR011333">
    <property type="entry name" value="SKP1/BTB/POZ_sf"/>
</dbReference>
<dbReference type="SUPFAM" id="SSF54695">
    <property type="entry name" value="POZ domain"/>
    <property type="match status" value="1"/>
</dbReference>
<feature type="transmembrane region" description="Helical" evidence="13">
    <location>
        <begin position="372"/>
        <end position="390"/>
    </location>
</feature>
<dbReference type="Gene3D" id="1.20.120.350">
    <property type="entry name" value="Voltage-gated potassium channels. Chain C"/>
    <property type="match status" value="1"/>
</dbReference>
<evidence type="ECO:0000256" key="1">
    <source>
        <dbReference type="ARBA" id="ARBA00004141"/>
    </source>
</evidence>
<keyword evidence="8 13" id="KW-1133">Transmembrane helix</keyword>
<keyword evidence="4 13" id="KW-0812">Transmembrane</keyword>
<comment type="subcellular location">
    <subcellularLocation>
        <location evidence="1">Membrane</location>
        <topology evidence="1">Multi-pass membrane protein</topology>
    </subcellularLocation>
</comment>
<name>A0ABY7EZY2_MYAAR</name>
<dbReference type="Pfam" id="PF00520">
    <property type="entry name" value="Ion_trans"/>
    <property type="match status" value="1"/>
</dbReference>
<evidence type="ECO:0000256" key="12">
    <source>
        <dbReference type="SAM" id="MobiDB-lite"/>
    </source>
</evidence>